<proteinExistence type="inferred from homology"/>
<evidence type="ECO:0000259" key="3">
    <source>
        <dbReference type="Pfam" id="PF17853"/>
    </source>
</evidence>
<feature type="domain" description="PucR C-terminal helix-turn-helix" evidence="2">
    <location>
        <begin position="349"/>
        <end position="405"/>
    </location>
</feature>
<dbReference type="InterPro" id="IPR025736">
    <property type="entry name" value="PucR_C-HTH_dom"/>
</dbReference>
<comment type="similarity">
    <text evidence="1">Belongs to the CdaR family.</text>
</comment>
<dbReference type="Pfam" id="PF13556">
    <property type="entry name" value="HTH_30"/>
    <property type="match status" value="1"/>
</dbReference>
<dbReference type="eggNOG" id="COG3835">
    <property type="taxonomic scope" value="Bacteria"/>
</dbReference>
<dbReference type="EMBL" id="CP001791">
    <property type="protein sequence ID" value="ADH99362.1"/>
    <property type="molecule type" value="Genomic_DNA"/>
</dbReference>
<dbReference type="Pfam" id="PF17853">
    <property type="entry name" value="GGDEF_2"/>
    <property type="match status" value="1"/>
</dbReference>
<protein>
    <submittedName>
        <fullName evidence="4">Transcriptional regulator, CdaR</fullName>
    </submittedName>
</protein>
<dbReference type="Proteomes" id="UP000000271">
    <property type="component" value="Chromosome"/>
</dbReference>
<accession>D6XU76</accession>
<dbReference type="Gene3D" id="1.10.10.2840">
    <property type="entry name" value="PucR C-terminal helix-turn-helix domain"/>
    <property type="match status" value="1"/>
</dbReference>
<dbReference type="AlphaFoldDB" id="D6XU76"/>
<feature type="domain" description="CdaR GGDEF-like" evidence="3">
    <location>
        <begin position="160"/>
        <end position="295"/>
    </location>
</feature>
<evidence type="ECO:0000259" key="2">
    <source>
        <dbReference type="Pfam" id="PF13556"/>
    </source>
</evidence>
<dbReference type="HOGENOM" id="CLU_017436_3_1_9"/>
<dbReference type="STRING" id="439292.Bsel_1857"/>
<evidence type="ECO:0000313" key="4">
    <source>
        <dbReference type="EMBL" id="ADH99362.1"/>
    </source>
</evidence>
<name>D6XU76_BACIE</name>
<evidence type="ECO:0000256" key="1">
    <source>
        <dbReference type="ARBA" id="ARBA00006754"/>
    </source>
</evidence>
<dbReference type="RefSeq" id="WP_013172784.1">
    <property type="nucleotide sequence ID" value="NC_014219.1"/>
</dbReference>
<dbReference type="OrthoDB" id="9792148at2"/>
<dbReference type="KEGG" id="bse:Bsel_1857"/>
<dbReference type="InterPro" id="IPR041522">
    <property type="entry name" value="CdaR_GGDEF"/>
</dbReference>
<gene>
    <name evidence="4" type="ordered locus">Bsel_1857</name>
</gene>
<dbReference type="PANTHER" id="PTHR33744">
    <property type="entry name" value="CARBOHYDRATE DIACID REGULATOR"/>
    <property type="match status" value="1"/>
</dbReference>
<dbReference type="InterPro" id="IPR042070">
    <property type="entry name" value="PucR_C-HTH_sf"/>
</dbReference>
<sequence>MVSHSMFNNPELQESFRHQLLRALSSGKGIQAILYEFYQVFSIRAVITDDIFYPQAIKSGQESDRYIELIDVIDGEPAIILDRRLQYQWQAVRFDLKSNDEICGYLFVDEIGMTNFIYEQIKSITGDLSFAVLAELKKNKELLHQGRRWKYAFLFDLLYGNIKDEQTLNAHAKTWEWDLSVPHMVLSFQLQNYDQLLGDEVLLEKIQRTWELFLMRHLINPMILQKRDELIVCLPVDSNIKDLKNSIKVKERVNQLLTSAATILNQRDFYIGAGRAYHQGIELYRSYQEAKMARNIGIHETGEKLSFFHDIGLMKLLYSHDRSELHEFYKDTMGELLNHDDDTEAELKKALRTYIEQDLDISRTAHSLFVHKNTVRYRLKKIEDLLHVDLSDLSVIMDFAVAFHIETLHQVDRTKLRRW</sequence>
<reference evidence="4" key="1">
    <citation type="submission" date="2009-10" db="EMBL/GenBank/DDBJ databases">
        <title>Complete sequence of Bacillus selenitireducens MLS10.</title>
        <authorList>
            <consortium name="US DOE Joint Genome Institute"/>
            <person name="Lucas S."/>
            <person name="Copeland A."/>
            <person name="Lapidus A."/>
            <person name="Glavina del Rio T."/>
            <person name="Dalin E."/>
            <person name="Tice H."/>
            <person name="Bruce D."/>
            <person name="Goodwin L."/>
            <person name="Pitluck S."/>
            <person name="Sims D."/>
            <person name="Brettin T."/>
            <person name="Detter J.C."/>
            <person name="Han C."/>
            <person name="Larimer F."/>
            <person name="Land M."/>
            <person name="Hauser L."/>
            <person name="Kyrpides N."/>
            <person name="Ovchinnikova G."/>
            <person name="Stolz J."/>
        </authorList>
    </citation>
    <scope>NUCLEOTIDE SEQUENCE [LARGE SCALE GENOMIC DNA]</scope>
    <source>
        <strain evidence="4">MLS10</strain>
    </source>
</reference>
<dbReference type="InterPro" id="IPR051448">
    <property type="entry name" value="CdaR-like_regulators"/>
</dbReference>
<keyword evidence="5" id="KW-1185">Reference proteome</keyword>
<organism evidence="4 5">
    <name type="scientific">Bacillus selenitireducens (strain ATCC 700615 / DSM 15326 / MLS10)</name>
    <dbReference type="NCBI Taxonomy" id="439292"/>
    <lineage>
        <taxon>Bacteria</taxon>
        <taxon>Bacillati</taxon>
        <taxon>Bacillota</taxon>
        <taxon>Bacilli</taxon>
        <taxon>Bacillales</taxon>
        <taxon>Bacillaceae</taxon>
        <taxon>Salisediminibacterium</taxon>
    </lineage>
</organism>
<evidence type="ECO:0000313" key="5">
    <source>
        <dbReference type="Proteomes" id="UP000000271"/>
    </source>
</evidence>